<dbReference type="RefSeq" id="WP_125748343.1">
    <property type="nucleotide sequence ID" value="NZ_JBHTON010000019.1"/>
</dbReference>
<sequence>MSPYAYLQELATRQTTPIRVRTWENKNVIIRRNLDRHNGLVTQVWDAWLRQVLRLFGGFEPLIEIDVFGKQPDIRFFAENQLAEAVHFLLHVDRQLTLN</sequence>
<dbReference type="Proteomes" id="UP001597252">
    <property type="component" value="Unassembled WGS sequence"/>
</dbReference>
<proteinExistence type="predicted"/>
<dbReference type="EMBL" id="JBHTON010000019">
    <property type="protein sequence ID" value="MFD1484976.1"/>
    <property type="molecule type" value="Genomic_DNA"/>
</dbReference>
<gene>
    <name evidence="1" type="ORF">ACFQ5J_07015</name>
</gene>
<evidence type="ECO:0000313" key="1">
    <source>
        <dbReference type="EMBL" id="MFD1484976.1"/>
    </source>
</evidence>
<organism evidence="1 2">
    <name type="scientific">Lacticaseibacillus baoqingensis</name>
    <dbReference type="NCBI Taxonomy" id="2486013"/>
    <lineage>
        <taxon>Bacteria</taxon>
        <taxon>Bacillati</taxon>
        <taxon>Bacillota</taxon>
        <taxon>Bacilli</taxon>
        <taxon>Lactobacillales</taxon>
        <taxon>Lactobacillaceae</taxon>
        <taxon>Lacticaseibacillus</taxon>
    </lineage>
</organism>
<comment type="caution">
    <text evidence="1">The sequence shown here is derived from an EMBL/GenBank/DDBJ whole genome shotgun (WGS) entry which is preliminary data.</text>
</comment>
<keyword evidence="2" id="KW-1185">Reference proteome</keyword>
<protein>
    <submittedName>
        <fullName evidence="1">Uncharacterized protein</fullName>
    </submittedName>
</protein>
<name>A0ABW4E8C5_9LACO</name>
<accession>A0ABW4E8C5</accession>
<reference evidence="2" key="1">
    <citation type="journal article" date="2019" name="Int. J. Syst. Evol. Microbiol.">
        <title>The Global Catalogue of Microorganisms (GCM) 10K type strain sequencing project: providing services to taxonomists for standard genome sequencing and annotation.</title>
        <authorList>
            <consortium name="The Broad Institute Genomics Platform"/>
            <consortium name="The Broad Institute Genome Sequencing Center for Infectious Disease"/>
            <person name="Wu L."/>
            <person name="Ma J."/>
        </authorList>
    </citation>
    <scope>NUCLEOTIDE SEQUENCE [LARGE SCALE GENOMIC DNA]</scope>
    <source>
        <strain evidence="2">CCM 8903</strain>
    </source>
</reference>
<evidence type="ECO:0000313" key="2">
    <source>
        <dbReference type="Proteomes" id="UP001597252"/>
    </source>
</evidence>